<evidence type="ECO:0000256" key="2">
    <source>
        <dbReference type="ARBA" id="ARBA00005201"/>
    </source>
</evidence>
<dbReference type="EMBL" id="JAHHHN010000009">
    <property type="protein sequence ID" value="MBW4562896.1"/>
    <property type="molecule type" value="Genomic_DNA"/>
</dbReference>
<reference evidence="16" key="2">
    <citation type="journal article" date="2022" name="Microbiol. Resour. Announc.">
        <title>Metagenome Sequencing to Explore Phylogenomics of Terrestrial Cyanobacteria.</title>
        <authorList>
            <person name="Ward R.D."/>
            <person name="Stajich J.E."/>
            <person name="Johansen J.R."/>
            <person name="Huntemann M."/>
            <person name="Clum A."/>
            <person name="Foster B."/>
            <person name="Foster B."/>
            <person name="Roux S."/>
            <person name="Palaniappan K."/>
            <person name="Varghese N."/>
            <person name="Mukherjee S."/>
            <person name="Reddy T.B.K."/>
            <person name="Daum C."/>
            <person name="Copeland A."/>
            <person name="Chen I.A."/>
            <person name="Ivanova N.N."/>
            <person name="Kyrpides N.C."/>
            <person name="Shapiro N."/>
            <person name="Eloe-Fadrosh E.A."/>
            <person name="Pietrasiak N."/>
        </authorList>
    </citation>
    <scope>NUCLEOTIDE SEQUENCE</scope>
    <source>
        <strain evidence="16">JT2-VF2</strain>
    </source>
</reference>
<dbReference type="PIRSF" id="PIRSF004491">
    <property type="entry name" value="FAD_Synth"/>
    <property type="match status" value="1"/>
</dbReference>
<keyword evidence="6 14" id="KW-0548">Nucleotidyltransferase</keyword>
<evidence type="ECO:0000256" key="8">
    <source>
        <dbReference type="ARBA" id="ARBA00022777"/>
    </source>
</evidence>
<dbReference type="InterPro" id="IPR023465">
    <property type="entry name" value="Riboflavin_kinase_dom_sf"/>
</dbReference>
<sequence>MLGSLTSFLTPTAVALGNFDGLHRGHQKVIESILNSQNFYPTVVTFNPHPREFFSGKRCPLLTPVNEKVQQLRSFGVKQMVSLPFNRELAALSPQQFVEKILVQDLQAQQVSVGHDFRFGHQRSGTAVDLQAIAATFGIPVTIVSPHTHEGERISSTSIRKAIEQGELQRAKALLGSCYTLTGSVVRGEQMGQTIGLPTANLQLPKEKLLPRHGVYAVRVFIEDERETEWNSGRVKALTDESSVPLAYKGVMNIGYCLTVNGERSHVKVHLLDWSGNLYGKTLIIQLEKFLRPQQEFVSLEALKAQIQADCTIARTVLADLSELGSRLERPATISVA</sequence>
<protein>
    <recommendedName>
        <fullName evidence="14">Riboflavin biosynthesis protein</fullName>
    </recommendedName>
    <domain>
        <recommendedName>
            <fullName evidence="14">Riboflavin kinase</fullName>
            <ecNumber evidence="14">2.7.1.26</ecNumber>
        </recommendedName>
        <alternativeName>
            <fullName evidence="14">Flavokinase</fullName>
        </alternativeName>
    </domain>
    <domain>
        <recommendedName>
            <fullName evidence="14">FMN adenylyltransferase</fullName>
            <ecNumber evidence="14">2.7.7.2</ecNumber>
        </recommendedName>
        <alternativeName>
            <fullName evidence="14">FAD pyrophosphorylase</fullName>
        </alternativeName>
        <alternativeName>
            <fullName evidence="14">FAD synthase</fullName>
        </alternativeName>
    </domain>
</protein>
<dbReference type="CDD" id="cd02064">
    <property type="entry name" value="FAD_synthetase_N"/>
    <property type="match status" value="1"/>
</dbReference>
<dbReference type="InterPro" id="IPR015865">
    <property type="entry name" value="Riboflavin_kinase_bac/euk"/>
</dbReference>
<evidence type="ECO:0000256" key="10">
    <source>
        <dbReference type="ARBA" id="ARBA00022840"/>
    </source>
</evidence>
<dbReference type="AlphaFoldDB" id="A0A951Q144"/>
<dbReference type="SMART" id="SM00904">
    <property type="entry name" value="Flavokinase"/>
    <property type="match status" value="1"/>
</dbReference>
<evidence type="ECO:0000256" key="13">
    <source>
        <dbReference type="ARBA" id="ARBA00049494"/>
    </source>
</evidence>
<dbReference type="PANTHER" id="PTHR22749">
    <property type="entry name" value="RIBOFLAVIN KINASE/FMN ADENYLYLTRANSFERASE"/>
    <property type="match status" value="1"/>
</dbReference>
<comment type="pathway">
    <text evidence="2 14">Cofactor biosynthesis; FMN biosynthesis; FMN from riboflavin (ATP route): step 1/1.</text>
</comment>
<evidence type="ECO:0000256" key="7">
    <source>
        <dbReference type="ARBA" id="ARBA00022741"/>
    </source>
</evidence>
<dbReference type="GO" id="GO:0006747">
    <property type="term" value="P:FAD biosynthetic process"/>
    <property type="evidence" value="ECO:0007669"/>
    <property type="project" value="UniProtKB-UniRule"/>
</dbReference>
<comment type="caution">
    <text evidence="16">The sequence shown here is derived from an EMBL/GenBank/DDBJ whole genome shotgun (WGS) entry which is preliminary data.</text>
</comment>
<dbReference type="GO" id="GO:0008531">
    <property type="term" value="F:riboflavin kinase activity"/>
    <property type="evidence" value="ECO:0007669"/>
    <property type="project" value="UniProtKB-UniRule"/>
</dbReference>
<dbReference type="InterPro" id="IPR002606">
    <property type="entry name" value="Riboflavin_kinase_bac"/>
</dbReference>
<comment type="similarity">
    <text evidence="14">Belongs to the ribF family.</text>
</comment>
<dbReference type="EC" id="2.7.7.2" evidence="14"/>
<comment type="catalytic activity">
    <reaction evidence="13 14">
        <text>FMN + ATP + H(+) = FAD + diphosphate</text>
        <dbReference type="Rhea" id="RHEA:17237"/>
        <dbReference type="ChEBI" id="CHEBI:15378"/>
        <dbReference type="ChEBI" id="CHEBI:30616"/>
        <dbReference type="ChEBI" id="CHEBI:33019"/>
        <dbReference type="ChEBI" id="CHEBI:57692"/>
        <dbReference type="ChEBI" id="CHEBI:58210"/>
        <dbReference type="EC" id="2.7.7.2"/>
    </reaction>
</comment>
<dbReference type="SUPFAM" id="SSF52374">
    <property type="entry name" value="Nucleotidylyl transferase"/>
    <property type="match status" value="1"/>
</dbReference>
<evidence type="ECO:0000256" key="11">
    <source>
        <dbReference type="ARBA" id="ARBA00023268"/>
    </source>
</evidence>
<keyword evidence="5 14" id="KW-0808">Transferase</keyword>
<dbReference type="InterPro" id="IPR023468">
    <property type="entry name" value="Riboflavin_kinase"/>
</dbReference>
<dbReference type="GO" id="GO:0009231">
    <property type="term" value="P:riboflavin biosynthetic process"/>
    <property type="evidence" value="ECO:0007669"/>
    <property type="project" value="InterPro"/>
</dbReference>
<keyword evidence="9 14" id="KW-0274">FAD</keyword>
<keyword evidence="10 14" id="KW-0067">ATP-binding</keyword>
<evidence type="ECO:0000256" key="12">
    <source>
        <dbReference type="ARBA" id="ARBA00047880"/>
    </source>
</evidence>
<comment type="catalytic activity">
    <reaction evidence="12 14">
        <text>riboflavin + ATP = FMN + ADP + H(+)</text>
        <dbReference type="Rhea" id="RHEA:14357"/>
        <dbReference type="ChEBI" id="CHEBI:15378"/>
        <dbReference type="ChEBI" id="CHEBI:30616"/>
        <dbReference type="ChEBI" id="CHEBI:57986"/>
        <dbReference type="ChEBI" id="CHEBI:58210"/>
        <dbReference type="ChEBI" id="CHEBI:456216"/>
        <dbReference type="EC" id="2.7.1.26"/>
    </reaction>
</comment>
<evidence type="ECO:0000256" key="1">
    <source>
        <dbReference type="ARBA" id="ARBA00004726"/>
    </source>
</evidence>
<reference evidence="16" key="1">
    <citation type="submission" date="2021-05" db="EMBL/GenBank/DDBJ databases">
        <authorList>
            <person name="Pietrasiak N."/>
            <person name="Ward R."/>
            <person name="Stajich J.E."/>
            <person name="Kurbessoian T."/>
        </authorList>
    </citation>
    <scope>NUCLEOTIDE SEQUENCE</scope>
    <source>
        <strain evidence="16">JT2-VF2</strain>
    </source>
</reference>
<dbReference type="NCBIfam" id="NF004160">
    <property type="entry name" value="PRK05627.1-3"/>
    <property type="match status" value="1"/>
</dbReference>
<dbReference type="Gene3D" id="3.40.50.620">
    <property type="entry name" value="HUPs"/>
    <property type="match status" value="1"/>
</dbReference>
<evidence type="ECO:0000256" key="9">
    <source>
        <dbReference type="ARBA" id="ARBA00022827"/>
    </source>
</evidence>
<proteinExistence type="inferred from homology"/>
<evidence type="ECO:0000313" key="17">
    <source>
        <dbReference type="Proteomes" id="UP000715781"/>
    </source>
</evidence>
<dbReference type="PANTHER" id="PTHR22749:SF6">
    <property type="entry name" value="RIBOFLAVIN KINASE"/>
    <property type="match status" value="1"/>
</dbReference>
<evidence type="ECO:0000259" key="15">
    <source>
        <dbReference type="SMART" id="SM00904"/>
    </source>
</evidence>
<dbReference type="FunFam" id="3.40.50.620:FF:000021">
    <property type="entry name" value="Riboflavin biosynthesis protein"/>
    <property type="match status" value="1"/>
</dbReference>
<name>A0A951Q144_9NOST</name>
<evidence type="ECO:0000313" key="16">
    <source>
        <dbReference type="EMBL" id="MBW4562896.1"/>
    </source>
</evidence>
<dbReference type="NCBIfam" id="TIGR00083">
    <property type="entry name" value="ribF"/>
    <property type="match status" value="1"/>
</dbReference>
<dbReference type="Gene3D" id="2.40.30.30">
    <property type="entry name" value="Riboflavin kinase-like"/>
    <property type="match status" value="1"/>
</dbReference>
<dbReference type="SUPFAM" id="SSF82114">
    <property type="entry name" value="Riboflavin kinase-like"/>
    <property type="match status" value="1"/>
</dbReference>
<gene>
    <name evidence="16" type="ORF">KME32_17455</name>
</gene>
<dbReference type="GO" id="GO:0005524">
    <property type="term" value="F:ATP binding"/>
    <property type="evidence" value="ECO:0007669"/>
    <property type="project" value="UniProtKB-UniRule"/>
</dbReference>
<evidence type="ECO:0000256" key="4">
    <source>
        <dbReference type="ARBA" id="ARBA00022643"/>
    </source>
</evidence>
<keyword evidence="11" id="KW-0511">Multifunctional enzyme</keyword>
<dbReference type="InterPro" id="IPR015864">
    <property type="entry name" value="FAD_synthase"/>
</dbReference>
<keyword evidence="8 14" id="KW-0418">Kinase</keyword>
<dbReference type="Pfam" id="PF06574">
    <property type="entry name" value="FAD_syn"/>
    <property type="match status" value="1"/>
</dbReference>
<dbReference type="Pfam" id="PF01687">
    <property type="entry name" value="Flavokinase"/>
    <property type="match status" value="1"/>
</dbReference>
<feature type="domain" description="Riboflavin kinase" evidence="15">
    <location>
        <begin position="174"/>
        <end position="319"/>
    </location>
</feature>
<keyword evidence="7 14" id="KW-0547">Nucleotide-binding</keyword>
<dbReference type="GO" id="GO:0009398">
    <property type="term" value="P:FMN biosynthetic process"/>
    <property type="evidence" value="ECO:0007669"/>
    <property type="project" value="UniProtKB-UniRule"/>
</dbReference>
<keyword evidence="3 14" id="KW-0285">Flavoprotein</keyword>
<accession>A0A951Q144</accession>
<evidence type="ECO:0000256" key="14">
    <source>
        <dbReference type="PIRNR" id="PIRNR004491"/>
    </source>
</evidence>
<organism evidence="16 17">
    <name type="scientific">Mojavia pulchra JT2-VF2</name>
    <dbReference type="NCBI Taxonomy" id="287848"/>
    <lineage>
        <taxon>Bacteria</taxon>
        <taxon>Bacillati</taxon>
        <taxon>Cyanobacteriota</taxon>
        <taxon>Cyanophyceae</taxon>
        <taxon>Nostocales</taxon>
        <taxon>Nostocaceae</taxon>
    </lineage>
</organism>
<comment type="pathway">
    <text evidence="1 14">Cofactor biosynthesis; FAD biosynthesis; FAD from FMN: step 1/1.</text>
</comment>
<evidence type="ECO:0000256" key="3">
    <source>
        <dbReference type="ARBA" id="ARBA00022630"/>
    </source>
</evidence>
<keyword evidence="4 14" id="KW-0288">FMN</keyword>
<dbReference type="EC" id="2.7.1.26" evidence="14"/>
<evidence type="ECO:0000256" key="5">
    <source>
        <dbReference type="ARBA" id="ARBA00022679"/>
    </source>
</evidence>
<evidence type="ECO:0000256" key="6">
    <source>
        <dbReference type="ARBA" id="ARBA00022695"/>
    </source>
</evidence>
<dbReference type="GO" id="GO:0003919">
    <property type="term" value="F:FMN adenylyltransferase activity"/>
    <property type="evidence" value="ECO:0007669"/>
    <property type="project" value="UniProtKB-UniRule"/>
</dbReference>
<dbReference type="InterPro" id="IPR014729">
    <property type="entry name" value="Rossmann-like_a/b/a_fold"/>
</dbReference>
<dbReference type="Proteomes" id="UP000715781">
    <property type="component" value="Unassembled WGS sequence"/>
</dbReference>